<sequence length="90" mass="10130">MGSGTQRIKGKHPGSYTVLLATPSRLDHCGGSVTHSLNFVHEWVRADEQRKMMDNEIVQPVNNDKLEEQLSKVSHVKVIHKDGQKQVKQS</sequence>
<accession>A0A4Y2C7C2</accession>
<gene>
    <name evidence="1" type="ORF">AVEN_32603_1</name>
</gene>
<proteinExistence type="predicted"/>
<evidence type="ECO:0000313" key="2">
    <source>
        <dbReference type="Proteomes" id="UP000499080"/>
    </source>
</evidence>
<reference evidence="1 2" key="1">
    <citation type="journal article" date="2019" name="Sci. Rep.">
        <title>Orb-weaving spider Araneus ventricosus genome elucidates the spidroin gene catalogue.</title>
        <authorList>
            <person name="Kono N."/>
            <person name="Nakamura H."/>
            <person name="Ohtoshi R."/>
            <person name="Moran D.A.P."/>
            <person name="Shinohara A."/>
            <person name="Yoshida Y."/>
            <person name="Fujiwara M."/>
            <person name="Mori M."/>
            <person name="Tomita M."/>
            <person name="Arakawa K."/>
        </authorList>
    </citation>
    <scope>NUCLEOTIDE SEQUENCE [LARGE SCALE GENOMIC DNA]</scope>
</reference>
<name>A0A4Y2C7C2_ARAVE</name>
<keyword evidence="2" id="KW-1185">Reference proteome</keyword>
<evidence type="ECO:0000313" key="1">
    <source>
        <dbReference type="EMBL" id="GBM00249.1"/>
    </source>
</evidence>
<comment type="caution">
    <text evidence="1">The sequence shown here is derived from an EMBL/GenBank/DDBJ whole genome shotgun (WGS) entry which is preliminary data.</text>
</comment>
<organism evidence="1 2">
    <name type="scientific">Araneus ventricosus</name>
    <name type="common">Orbweaver spider</name>
    <name type="synonym">Epeira ventricosa</name>
    <dbReference type="NCBI Taxonomy" id="182803"/>
    <lineage>
        <taxon>Eukaryota</taxon>
        <taxon>Metazoa</taxon>
        <taxon>Ecdysozoa</taxon>
        <taxon>Arthropoda</taxon>
        <taxon>Chelicerata</taxon>
        <taxon>Arachnida</taxon>
        <taxon>Araneae</taxon>
        <taxon>Araneomorphae</taxon>
        <taxon>Entelegynae</taxon>
        <taxon>Araneoidea</taxon>
        <taxon>Araneidae</taxon>
        <taxon>Araneus</taxon>
    </lineage>
</organism>
<dbReference type="Proteomes" id="UP000499080">
    <property type="component" value="Unassembled WGS sequence"/>
</dbReference>
<protein>
    <submittedName>
        <fullName evidence="1">Uncharacterized protein</fullName>
    </submittedName>
</protein>
<dbReference type="AlphaFoldDB" id="A0A4Y2C7C2"/>
<dbReference type="EMBL" id="BGPR01000155">
    <property type="protein sequence ID" value="GBM00249.1"/>
    <property type="molecule type" value="Genomic_DNA"/>
</dbReference>